<dbReference type="InterPro" id="IPR000387">
    <property type="entry name" value="Tyr_Pase_dom"/>
</dbReference>
<feature type="domain" description="Tyrosine-protein phosphatase" evidence="4">
    <location>
        <begin position="523"/>
        <end position="969"/>
    </location>
</feature>
<feature type="region of interest" description="Disordered" evidence="3">
    <location>
        <begin position="847"/>
        <end position="914"/>
    </location>
</feature>
<dbReference type="InterPro" id="IPR036873">
    <property type="entry name" value="Rhodanese-like_dom_sf"/>
</dbReference>
<dbReference type="InterPro" id="IPR029021">
    <property type="entry name" value="Prot-tyrosine_phosphatase-like"/>
</dbReference>
<name>A0AAD5XL43_9FUNG</name>
<accession>A0AAD5XL43</accession>
<dbReference type="PROSITE" id="PS50056">
    <property type="entry name" value="TYR_PHOSPHATASE_2"/>
    <property type="match status" value="1"/>
</dbReference>
<comment type="caution">
    <text evidence="7">The sequence shown here is derived from an EMBL/GenBank/DDBJ whole genome shotgun (WGS) entry which is preliminary data.</text>
</comment>
<dbReference type="EC" id="3.1.3.48" evidence="2"/>
<feature type="compositionally biased region" description="Low complexity" evidence="3">
    <location>
        <begin position="208"/>
        <end position="221"/>
    </location>
</feature>
<feature type="region of interest" description="Disordered" evidence="3">
    <location>
        <begin position="986"/>
        <end position="1030"/>
    </location>
</feature>
<dbReference type="PROSITE" id="PS50206">
    <property type="entry name" value="RHODANESE_3"/>
    <property type="match status" value="1"/>
</dbReference>
<dbReference type="Pfam" id="PF00102">
    <property type="entry name" value="Y_phosphatase"/>
    <property type="match status" value="2"/>
</dbReference>
<dbReference type="SMART" id="SM00404">
    <property type="entry name" value="PTPc_motif"/>
    <property type="match status" value="1"/>
</dbReference>
<protein>
    <recommendedName>
        <fullName evidence="2">protein-tyrosine-phosphatase</fullName>
        <ecNumber evidence="2">3.1.3.48</ecNumber>
    </recommendedName>
</protein>
<feature type="region of interest" description="Disordered" evidence="3">
    <location>
        <begin position="589"/>
        <end position="611"/>
    </location>
</feature>
<dbReference type="InterPro" id="IPR003595">
    <property type="entry name" value="Tyr_Pase_cat"/>
</dbReference>
<dbReference type="AlphaFoldDB" id="A0AAD5XL43"/>
<dbReference type="SMART" id="SM00194">
    <property type="entry name" value="PTPc"/>
    <property type="match status" value="1"/>
</dbReference>
<feature type="domain" description="Rhodanese" evidence="6">
    <location>
        <begin position="308"/>
        <end position="425"/>
    </location>
</feature>
<proteinExistence type="inferred from homology"/>
<reference evidence="7" key="1">
    <citation type="submission" date="2020-05" db="EMBL/GenBank/DDBJ databases">
        <title>Phylogenomic resolution of chytrid fungi.</title>
        <authorList>
            <person name="Stajich J.E."/>
            <person name="Amses K."/>
            <person name="Simmons R."/>
            <person name="Seto K."/>
            <person name="Myers J."/>
            <person name="Bonds A."/>
            <person name="Quandt C.A."/>
            <person name="Barry K."/>
            <person name="Liu P."/>
            <person name="Grigoriev I."/>
            <person name="Longcore J.E."/>
            <person name="James T.Y."/>
        </authorList>
    </citation>
    <scope>NUCLEOTIDE SEQUENCE</scope>
    <source>
        <strain evidence="7">JEL0379</strain>
    </source>
</reference>
<dbReference type="SUPFAM" id="SSF52799">
    <property type="entry name" value="(Phosphotyrosine protein) phosphatases II"/>
    <property type="match status" value="1"/>
</dbReference>
<feature type="compositionally biased region" description="Basic residues" evidence="3">
    <location>
        <begin position="86"/>
        <end position="95"/>
    </location>
</feature>
<dbReference type="EMBL" id="JADGJQ010000044">
    <property type="protein sequence ID" value="KAJ3176139.1"/>
    <property type="molecule type" value="Genomic_DNA"/>
</dbReference>
<evidence type="ECO:0000256" key="1">
    <source>
        <dbReference type="ARBA" id="ARBA00009649"/>
    </source>
</evidence>
<evidence type="ECO:0000313" key="8">
    <source>
        <dbReference type="Proteomes" id="UP001212152"/>
    </source>
</evidence>
<evidence type="ECO:0000259" key="5">
    <source>
        <dbReference type="PROSITE" id="PS50056"/>
    </source>
</evidence>
<dbReference type="PROSITE" id="PS00383">
    <property type="entry name" value="TYR_PHOSPHATASE_1"/>
    <property type="match status" value="1"/>
</dbReference>
<feature type="compositionally biased region" description="Polar residues" evidence="3">
    <location>
        <begin position="260"/>
        <end position="272"/>
    </location>
</feature>
<dbReference type="Gene3D" id="3.40.250.10">
    <property type="entry name" value="Rhodanese-like domain"/>
    <property type="match status" value="1"/>
</dbReference>
<evidence type="ECO:0000256" key="2">
    <source>
        <dbReference type="ARBA" id="ARBA00013064"/>
    </source>
</evidence>
<dbReference type="InterPro" id="IPR016130">
    <property type="entry name" value="Tyr_Pase_AS"/>
</dbReference>
<dbReference type="CDD" id="cd00047">
    <property type="entry name" value="PTPc"/>
    <property type="match status" value="1"/>
</dbReference>
<dbReference type="Gene3D" id="3.90.190.10">
    <property type="entry name" value="Protein tyrosine phosphatase superfamily"/>
    <property type="match status" value="1"/>
</dbReference>
<feature type="compositionally biased region" description="Basic residues" evidence="3">
    <location>
        <begin position="881"/>
        <end position="894"/>
    </location>
</feature>
<dbReference type="PANTHER" id="PTHR19134:SF561">
    <property type="entry name" value="PROTEIN TYROSINE PHOSPHATASE 36E, ISOFORM A"/>
    <property type="match status" value="1"/>
</dbReference>
<feature type="compositionally biased region" description="Low complexity" evidence="3">
    <location>
        <begin position="291"/>
        <end position="306"/>
    </location>
</feature>
<dbReference type="InterPro" id="IPR000242">
    <property type="entry name" value="PTP_cat"/>
</dbReference>
<gene>
    <name evidence="7" type="ORF">HDU87_005516</name>
</gene>
<evidence type="ECO:0000256" key="3">
    <source>
        <dbReference type="SAM" id="MobiDB-lite"/>
    </source>
</evidence>
<comment type="similarity">
    <text evidence="1">Belongs to the protein-tyrosine phosphatase family. Non-receptor class subfamily.</text>
</comment>
<feature type="compositionally biased region" description="Low complexity" evidence="3">
    <location>
        <begin position="855"/>
        <end position="880"/>
    </location>
</feature>
<dbReference type="GO" id="GO:0004725">
    <property type="term" value="F:protein tyrosine phosphatase activity"/>
    <property type="evidence" value="ECO:0007669"/>
    <property type="project" value="UniProtKB-EC"/>
</dbReference>
<dbReference type="Proteomes" id="UP001212152">
    <property type="component" value="Unassembled WGS sequence"/>
</dbReference>
<organism evidence="7 8">
    <name type="scientific">Geranomyces variabilis</name>
    <dbReference type="NCBI Taxonomy" id="109894"/>
    <lineage>
        <taxon>Eukaryota</taxon>
        <taxon>Fungi</taxon>
        <taxon>Fungi incertae sedis</taxon>
        <taxon>Chytridiomycota</taxon>
        <taxon>Chytridiomycota incertae sedis</taxon>
        <taxon>Chytridiomycetes</taxon>
        <taxon>Spizellomycetales</taxon>
        <taxon>Powellomycetaceae</taxon>
        <taxon>Geranomyces</taxon>
    </lineage>
</organism>
<keyword evidence="8" id="KW-1185">Reference proteome</keyword>
<feature type="compositionally biased region" description="Low complexity" evidence="3">
    <location>
        <begin position="120"/>
        <end position="136"/>
    </location>
</feature>
<feature type="region of interest" description="Disordered" evidence="3">
    <location>
        <begin position="72"/>
        <end position="308"/>
    </location>
</feature>
<dbReference type="InterPro" id="IPR050348">
    <property type="entry name" value="Protein-Tyr_Phosphatase"/>
</dbReference>
<evidence type="ECO:0000313" key="7">
    <source>
        <dbReference type="EMBL" id="KAJ3176139.1"/>
    </source>
</evidence>
<dbReference type="InterPro" id="IPR001763">
    <property type="entry name" value="Rhodanese-like_dom"/>
</dbReference>
<evidence type="ECO:0000259" key="6">
    <source>
        <dbReference type="PROSITE" id="PS50206"/>
    </source>
</evidence>
<evidence type="ECO:0000259" key="4">
    <source>
        <dbReference type="PROSITE" id="PS50055"/>
    </source>
</evidence>
<feature type="compositionally biased region" description="Pro residues" evidence="3">
    <location>
        <begin position="196"/>
        <end position="207"/>
    </location>
</feature>
<sequence length="1121" mass="116771">MLRLFLSPVSPTYGVVGSSVASSSPATAGGGGAGGGGGGVGALYTSTPLPFYTPAAAAEYYPHSPVHSPGTPYFTPRLPPPTPLLNHHHHHHHLHSYSQQVPSSRMGRPLNSPAGTCTTSSSSSSSNPSRAAASGAAVGGGGGAAAASAGPGARAPGVAQGVHTSNINTSNSSFSHLDSRGNNQPVPMDLDDPSAANPPPPPQPPHTNPYAANAAAAAAGAPSSLQPVPRNPANPYAARPASIAGGMRSPLTIGRPPPASSQNPATLETESSGGMRVFNPGHLAGLMRSQPSSSSSSSPTTSAPPHTHAHSVLALDMRPFQQYSEHRVLSSVNVSIPTTLLKRPAFTPVKMFGSLSSDHAKEVLKDWTNYANIVVFDNDSTVATDASPIKLLVGKLLLHANPDTRIGWLPGGFVAFKEAHPDLCDSSPPPKGSEGIGPAASGNKSAVQAMCLSELAGPLTAPSALGALGAGRPSLQPTYAAHTSVSNINSSDTLIGGIDVDNRALLPRFLREMMESGNVKGQIEEKFAAIEAAEKRRLDCSFRARSRTDPFSVSDALEGGATRNRYNNIWPFNHNRVKLAARKENASFAASANASMSPPPPTTSPNPHSAEAQTLSNDYINASHIMSPAGHRRYIATQGPIESTFDDFWRMSWQEKTRVILMLVADADVQSGSQTCHKYWPDPGASREFGRVRVTHTAERRVPFEPVLDANAGGGVILREFVVVVDADEASARTIWQVQYLGWPDHGVPKHADEMLQVHHLVSKLCAVLDRTYGKEDVGPVVVHCSAGCGRTGAFICIDAVLSALHTLGSLPSVSSLGTPTSPNPSPASGASLINLSNAFETPSAVASNHSGILPSQPLPQQQSQTSPAAAASSSSSSSHQQHHQYHHQHHHASRSAPGTPGATGGGPAHSPADTWSTVRAILTPNTFAPASSPHDMILAAVHHLRSQRVLMVQSLSQYAFCYEVVARCCTIAGIAAVTPPTLGGEWSDSEPSNNAGGAATTAHEKSHSSLMSGGGRTSSSPSAESAARVSVTRYTRIVRSNAVDETLAAFPTLAYQARNPKVNVRLPQSHGGGGGGAGFSGPGGRGLSGSDYDEADDRKRERAASLEEMTTGMQRTLKRV</sequence>
<feature type="compositionally biased region" description="Low complexity" evidence="3">
    <location>
        <begin position="145"/>
        <end position="175"/>
    </location>
</feature>
<dbReference type="SUPFAM" id="SSF52821">
    <property type="entry name" value="Rhodanese/Cell cycle control phosphatase"/>
    <property type="match status" value="1"/>
</dbReference>
<feature type="region of interest" description="Disordered" evidence="3">
    <location>
        <begin position="1068"/>
        <end position="1121"/>
    </location>
</feature>
<dbReference type="PANTHER" id="PTHR19134">
    <property type="entry name" value="RECEPTOR-TYPE TYROSINE-PROTEIN PHOSPHATASE"/>
    <property type="match status" value="1"/>
</dbReference>
<feature type="compositionally biased region" description="Gly residues" evidence="3">
    <location>
        <begin position="1071"/>
        <end position="1088"/>
    </location>
</feature>
<feature type="compositionally biased region" description="Low complexity" evidence="3">
    <location>
        <begin position="231"/>
        <end position="241"/>
    </location>
</feature>
<dbReference type="PROSITE" id="PS50055">
    <property type="entry name" value="TYR_PHOSPHATASE_PTP"/>
    <property type="match status" value="1"/>
</dbReference>
<feature type="compositionally biased region" description="Basic and acidic residues" evidence="3">
    <location>
        <begin position="1097"/>
        <end position="1106"/>
    </location>
</feature>
<dbReference type="PRINTS" id="PR00700">
    <property type="entry name" value="PRTYPHPHTASE"/>
</dbReference>
<feature type="domain" description="Tyrosine specific protein phosphatases" evidence="5">
    <location>
        <begin position="759"/>
        <end position="801"/>
    </location>
</feature>